<accession>A0A1H4I6F6</accession>
<dbReference type="GO" id="GO:0046943">
    <property type="term" value="F:carboxylic acid transmembrane transporter activity"/>
    <property type="evidence" value="ECO:0007669"/>
    <property type="project" value="TreeGrafter"/>
</dbReference>
<dbReference type="PROSITE" id="PS50850">
    <property type="entry name" value="MFS"/>
    <property type="match status" value="1"/>
</dbReference>
<reference evidence="8" key="1">
    <citation type="submission" date="2016-10" db="EMBL/GenBank/DDBJ databases">
        <authorList>
            <person name="Varghese N."/>
            <person name="Submissions S."/>
        </authorList>
    </citation>
    <scope>NUCLEOTIDE SEQUENCE [LARGE SCALE GENOMIC DNA]</scope>
    <source>
        <strain evidence="8">DSM 44498</strain>
    </source>
</reference>
<dbReference type="RefSeq" id="WP_072950123.1">
    <property type="nucleotide sequence ID" value="NZ_FNSV01000001.1"/>
</dbReference>
<keyword evidence="4 5" id="KW-0472">Membrane</keyword>
<dbReference type="InterPro" id="IPR011701">
    <property type="entry name" value="MFS"/>
</dbReference>
<dbReference type="AlphaFoldDB" id="A0A1H4I6F6"/>
<comment type="subcellular location">
    <subcellularLocation>
        <location evidence="1">Cell membrane</location>
        <topology evidence="1">Multi-pass membrane protein</topology>
    </subcellularLocation>
</comment>
<dbReference type="InterPro" id="IPR036259">
    <property type="entry name" value="MFS_trans_sf"/>
</dbReference>
<sequence length="456" mass="47408">MTVSRDGEGATGALGISSTSTRRSPNVIVALCFAALICDGYDLVVYGATVPSLLGYERWGLTAMEAGAIGSLTLVGMLIGALASGAASGRFGPRRLFLGSMVWFATAMGLCALAPSPEVFGILRFIGGIGLGGFVPVSVALIIEFSPPSRRQLNNALSCCGYCLGGIAAAVAGILLLPDLGFRWMYALCLLPLVTVFPLALRYLPESPAYLMSRGRVEDADAIAHDFGVERTGTASSESSGSDSASMRAILKPAHRRAATLFTVAAFCGLLITYGISTWLPQIMKQAGYSLGSSLMFLLALNAGAMVGVLIASTLADRVGSRKVTATVLLLAAVSILMLSFRMPLPMLYVFVAIAGLGTIGTQILIMGYVGTVFRGTLRAPAIGLTIGIGRAGAVVGPIIGGWIAASTLGYQWNFYAFSVFAVIGMGAILLVSTRTSQNDGKRDAHEPVRSAIAPN</sequence>
<feature type="transmembrane region" description="Helical" evidence="5">
    <location>
        <begin position="155"/>
        <end position="178"/>
    </location>
</feature>
<proteinExistence type="predicted"/>
<name>A0A1H4I6F6_9NOCA</name>
<feature type="transmembrane region" description="Helical" evidence="5">
    <location>
        <begin position="289"/>
        <end position="312"/>
    </location>
</feature>
<dbReference type="OrthoDB" id="9787026at2"/>
<dbReference type="GO" id="GO:0005886">
    <property type="term" value="C:plasma membrane"/>
    <property type="evidence" value="ECO:0007669"/>
    <property type="project" value="UniProtKB-SubCell"/>
</dbReference>
<dbReference type="EMBL" id="FNSV01000001">
    <property type="protein sequence ID" value="SEB29657.1"/>
    <property type="molecule type" value="Genomic_DNA"/>
</dbReference>
<dbReference type="Proteomes" id="UP000183561">
    <property type="component" value="Unassembled WGS sequence"/>
</dbReference>
<feature type="transmembrane region" description="Helical" evidence="5">
    <location>
        <begin position="122"/>
        <end position="143"/>
    </location>
</feature>
<feature type="transmembrane region" description="Helical" evidence="5">
    <location>
        <begin position="324"/>
        <end position="341"/>
    </location>
</feature>
<evidence type="ECO:0000256" key="4">
    <source>
        <dbReference type="ARBA" id="ARBA00023136"/>
    </source>
</evidence>
<keyword evidence="2 5" id="KW-0812">Transmembrane</keyword>
<feature type="transmembrane region" description="Helical" evidence="5">
    <location>
        <begin position="411"/>
        <end position="433"/>
    </location>
</feature>
<feature type="transmembrane region" description="Helical" evidence="5">
    <location>
        <begin position="347"/>
        <end position="370"/>
    </location>
</feature>
<evidence type="ECO:0000256" key="2">
    <source>
        <dbReference type="ARBA" id="ARBA00022692"/>
    </source>
</evidence>
<organism evidence="7 8">
    <name type="scientific">Rhodococcus koreensis</name>
    <dbReference type="NCBI Taxonomy" id="99653"/>
    <lineage>
        <taxon>Bacteria</taxon>
        <taxon>Bacillati</taxon>
        <taxon>Actinomycetota</taxon>
        <taxon>Actinomycetes</taxon>
        <taxon>Mycobacteriales</taxon>
        <taxon>Nocardiaceae</taxon>
        <taxon>Rhodococcus</taxon>
    </lineage>
</organism>
<evidence type="ECO:0000313" key="7">
    <source>
        <dbReference type="EMBL" id="SEB29657.1"/>
    </source>
</evidence>
<feature type="transmembrane region" description="Helical" evidence="5">
    <location>
        <begin position="382"/>
        <end position="405"/>
    </location>
</feature>
<gene>
    <name evidence="7" type="ORF">SAMN04490239_0126</name>
</gene>
<feature type="transmembrane region" description="Helical" evidence="5">
    <location>
        <begin position="27"/>
        <end position="48"/>
    </location>
</feature>
<evidence type="ECO:0000256" key="1">
    <source>
        <dbReference type="ARBA" id="ARBA00004651"/>
    </source>
</evidence>
<dbReference type="Gene3D" id="1.20.1250.20">
    <property type="entry name" value="MFS general substrate transporter like domains"/>
    <property type="match status" value="1"/>
</dbReference>
<dbReference type="InterPro" id="IPR005829">
    <property type="entry name" value="Sugar_transporter_CS"/>
</dbReference>
<feature type="transmembrane region" description="Helical" evidence="5">
    <location>
        <begin position="258"/>
        <end position="277"/>
    </location>
</feature>
<dbReference type="InterPro" id="IPR020846">
    <property type="entry name" value="MFS_dom"/>
</dbReference>
<feature type="transmembrane region" description="Helical" evidence="5">
    <location>
        <begin position="68"/>
        <end position="89"/>
    </location>
</feature>
<feature type="transmembrane region" description="Helical" evidence="5">
    <location>
        <begin position="184"/>
        <end position="204"/>
    </location>
</feature>
<dbReference type="PROSITE" id="PS00217">
    <property type="entry name" value="SUGAR_TRANSPORT_2"/>
    <property type="match status" value="1"/>
</dbReference>
<protein>
    <submittedName>
        <fullName evidence="7">MFS transporter, AAHS family, benzoate transport protein</fullName>
    </submittedName>
</protein>
<evidence type="ECO:0000256" key="5">
    <source>
        <dbReference type="SAM" id="Phobius"/>
    </source>
</evidence>
<dbReference type="Pfam" id="PF07690">
    <property type="entry name" value="MFS_1"/>
    <property type="match status" value="1"/>
</dbReference>
<evidence type="ECO:0000313" key="8">
    <source>
        <dbReference type="Proteomes" id="UP000183561"/>
    </source>
</evidence>
<feature type="transmembrane region" description="Helical" evidence="5">
    <location>
        <begin position="96"/>
        <end position="116"/>
    </location>
</feature>
<keyword evidence="3 5" id="KW-1133">Transmembrane helix</keyword>
<dbReference type="PANTHER" id="PTHR23508:SF10">
    <property type="entry name" value="CARBOXYLIC ACID TRANSPORTER PROTEIN HOMOLOG"/>
    <property type="match status" value="1"/>
</dbReference>
<evidence type="ECO:0000256" key="3">
    <source>
        <dbReference type="ARBA" id="ARBA00022989"/>
    </source>
</evidence>
<evidence type="ECO:0000259" key="6">
    <source>
        <dbReference type="PROSITE" id="PS50850"/>
    </source>
</evidence>
<dbReference type="SUPFAM" id="SSF103473">
    <property type="entry name" value="MFS general substrate transporter"/>
    <property type="match status" value="1"/>
</dbReference>
<dbReference type="PANTHER" id="PTHR23508">
    <property type="entry name" value="CARBOXYLIC ACID TRANSPORTER PROTEIN HOMOLOG"/>
    <property type="match status" value="1"/>
</dbReference>
<keyword evidence="8" id="KW-1185">Reference proteome</keyword>
<feature type="domain" description="Major facilitator superfamily (MFS) profile" evidence="6">
    <location>
        <begin position="28"/>
        <end position="437"/>
    </location>
</feature>